<evidence type="ECO:0000259" key="12">
    <source>
        <dbReference type="Pfam" id="PF07244"/>
    </source>
</evidence>
<dbReference type="InterPro" id="IPR000184">
    <property type="entry name" value="Bac_surfAg_D15"/>
</dbReference>
<comment type="similarity">
    <text evidence="2">Belongs to the TamA family.</text>
</comment>
<dbReference type="PANTHER" id="PTHR12815">
    <property type="entry name" value="SORTING AND ASSEMBLY MACHINERY SAMM50 PROTEIN FAMILY MEMBER"/>
    <property type="match status" value="1"/>
</dbReference>
<dbReference type="Gene3D" id="3.10.20.310">
    <property type="entry name" value="membrane protein fhac"/>
    <property type="match status" value="2"/>
</dbReference>
<keyword evidence="7" id="KW-0472">Membrane</keyword>
<dbReference type="PANTHER" id="PTHR12815:SF47">
    <property type="entry name" value="TRANSLOCATION AND ASSEMBLY MODULE SUBUNIT TAMA"/>
    <property type="match status" value="1"/>
</dbReference>
<comment type="subunit">
    <text evidence="10">Interacts with TamB to form the translocation and assembly module (TAM).</text>
</comment>
<feature type="domain" description="POTRA" evidence="12">
    <location>
        <begin position="136"/>
        <end position="205"/>
    </location>
</feature>
<evidence type="ECO:0000259" key="13">
    <source>
        <dbReference type="Pfam" id="PF17243"/>
    </source>
</evidence>
<sequence>MENVNDAFWQRQIQDAINKAVQPYGYYNSESALYVVNNKLSVTVTLNSPLVVTNLTREIIGEGREDKGFRDVFNNFPLKVGDVLYQPKYEDFKSAMFSYALTHGFFDFAWQASRLDLVREEQAANILLIAQSGPQYYFGDVVIKGDARSVAIVERIKPFKKGDKYSAEKLTSFNRRLNQTGYYQRVIARPVVQKAIDRHVPIEITLTHKPKDLFNVGIGASSDEGLRIPLQWQRPWATRRGHSISADLYASQREQSISSNYRIPMQNVNDDYASIGIGYKFLDDTENSNTKSDTLSVSARRFWREEASNWQKSVSLTFERENFTQGLQPAQTTDLLMPGASLTYIDRGETININQGLYFSTSLQVGSEALLSDIDLLKATARTTWIHSLGKHRFKLRGEAGAISTNNFDRVPSTMRFFVGGDQTVRGFALNSISPFEEQTIDGNTTRTLSGGQYLAVASIEYTYPIYENWRVALFFDAGTATNNFDEGISRGTGFGFHWITPVGPVRFYFAFGKSNVDDSSFRFHFALGPEL</sequence>
<accession>A0A3N5YC70</accession>
<evidence type="ECO:0000256" key="8">
    <source>
        <dbReference type="ARBA" id="ARBA00023237"/>
    </source>
</evidence>
<keyword evidence="4" id="KW-1134">Transmembrane beta strand</keyword>
<evidence type="ECO:0000313" key="14">
    <source>
        <dbReference type="EMBL" id="RPJ66825.1"/>
    </source>
</evidence>
<evidence type="ECO:0000313" key="15">
    <source>
        <dbReference type="Proteomes" id="UP000275281"/>
    </source>
</evidence>
<dbReference type="Proteomes" id="UP000275281">
    <property type="component" value="Unassembled WGS sequence"/>
</dbReference>
<dbReference type="AlphaFoldDB" id="A0A3N5YC70"/>
<dbReference type="GO" id="GO:0009279">
    <property type="term" value="C:cell outer membrane"/>
    <property type="evidence" value="ECO:0007669"/>
    <property type="project" value="UniProtKB-SubCell"/>
</dbReference>
<feature type="domain" description="Bacterial surface antigen (D15)" evidence="11">
    <location>
        <begin position="240"/>
        <end position="529"/>
    </location>
</feature>
<dbReference type="Pfam" id="PF01103">
    <property type="entry name" value="Omp85"/>
    <property type="match status" value="1"/>
</dbReference>
<dbReference type="InterPro" id="IPR035243">
    <property type="entry name" value="TamA_POTRA_Dom_1"/>
</dbReference>
<reference evidence="14 15" key="1">
    <citation type="submission" date="2018-11" db="EMBL/GenBank/DDBJ databases">
        <authorList>
            <person name="Ye M.-Q."/>
            <person name="Du Z.-J."/>
        </authorList>
    </citation>
    <scope>NUCLEOTIDE SEQUENCE [LARGE SCALE GENOMIC DNA]</scope>
    <source>
        <strain evidence="14 15">U0105</strain>
    </source>
</reference>
<organism evidence="14 15">
    <name type="scientific">Alteromonas sediminis</name>
    <dbReference type="NCBI Taxonomy" id="2259342"/>
    <lineage>
        <taxon>Bacteria</taxon>
        <taxon>Pseudomonadati</taxon>
        <taxon>Pseudomonadota</taxon>
        <taxon>Gammaproteobacteria</taxon>
        <taxon>Alteromonadales</taxon>
        <taxon>Alteromonadaceae</taxon>
        <taxon>Alteromonas/Salinimonas group</taxon>
        <taxon>Alteromonas</taxon>
    </lineage>
</organism>
<dbReference type="GO" id="GO:0009306">
    <property type="term" value="P:protein secretion"/>
    <property type="evidence" value="ECO:0007669"/>
    <property type="project" value="TreeGrafter"/>
</dbReference>
<dbReference type="GO" id="GO:0097347">
    <property type="term" value="C:TAM protein secretion complex"/>
    <property type="evidence" value="ECO:0007669"/>
    <property type="project" value="TreeGrafter"/>
</dbReference>
<evidence type="ECO:0000256" key="5">
    <source>
        <dbReference type="ARBA" id="ARBA00022692"/>
    </source>
</evidence>
<evidence type="ECO:0000256" key="3">
    <source>
        <dbReference type="ARBA" id="ARBA00015419"/>
    </source>
</evidence>
<dbReference type="OrthoDB" id="9803054at2"/>
<proteinExistence type="inferred from homology"/>
<evidence type="ECO:0000256" key="1">
    <source>
        <dbReference type="ARBA" id="ARBA00004442"/>
    </source>
</evidence>
<dbReference type="InterPro" id="IPR039910">
    <property type="entry name" value="D15-like"/>
</dbReference>
<evidence type="ECO:0000256" key="2">
    <source>
        <dbReference type="ARBA" id="ARBA00010248"/>
    </source>
</evidence>
<name>A0A3N5YC70_9ALTE</name>
<comment type="subcellular location">
    <subcellularLocation>
        <location evidence="1">Cell outer membrane</location>
    </subcellularLocation>
</comment>
<keyword evidence="8" id="KW-0998">Cell outer membrane</keyword>
<dbReference type="Pfam" id="PF07244">
    <property type="entry name" value="POTRA"/>
    <property type="match status" value="1"/>
</dbReference>
<keyword evidence="5" id="KW-0812">Transmembrane</keyword>
<gene>
    <name evidence="14" type="ORF">DRW07_10835</name>
</gene>
<dbReference type="InterPro" id="IPR010827">
    <property type="entry name" value="BamA/TamA_POTRA"/>
</dbReference>
<evidence type="ECO:0000256" key="4">
    <source>
        <dbReference type="ARBA" id="ARBA00022452"/>
    </source>
</evidence>
<protein>
    <recommendedName>
        <fullName evidence="3">Translocation and assembly module subunit TamA</fullName>
    </recommendedName>
    <alternativeName>
        <fullName evidence="9">Autotransporter assembly factor TamA</fullName>
    </alternativeName>
</protein>
<feature type="domain" description="TamA POTRA" evidence="13">
    <location>
        <begin position="10"/>
        <end position="45"/>
    </location>
</feature>
<dbReference type="EMBL" id="RPOK01000003">
    <property type="protein sequence ID" value="RPJ66825.1"/>
    <property type="molecule type" value="Genomic_DNA"/>
</dbReference>
<evidence type="ECO:0000256" key="9">
    <source>
        <dbReference type="ARBA" id="ARBA00033063"/>
    </source>
</evidence>
<keyword evidence="15" id="KW-1185">Reference proteome</keyword>
<dbReference type="Gene3D" id="2.40.160.50">
    <property type="entry name" value="membrane protein fhac: a member of the omp85/tpsb transporter family"/>
    <property type="match status" value="1"/>
</dbReference>
<evidence type="ECO:0000256" key="10">
    <source>
        <dbReference type="ARBA" id="ARBA00093548"/>
    </source>
</evidence>
<keyword evidence="6" id="KW-0732">Signal</keyword>
<dbReference type="Pfam" id="PF17243">
    <property type="entry name" value="POTRA_TamA_1"/>
    <property type="match status" value="1"/>
</dbReference>
<comment type="caution">
    <text evidence="14">The sequence shown here is derived from an EMBL/GenBank/DDBJ whole genome shotgun (WGS) entry which is preliminary data.</text>
</comment>
<evidence type="ECO:0000259" key="11">
    <source>
        <dbReference type="Pfam" id="PF01103"/>
    </source>
</evidence>
<evidence type="ECO:0000256" key="7">
    <source>
        <dbReference type="ARBA" id="ARBA00023136"/>
    </source>
</evidence>
<evidence type="ECO:0000256" key="6">
    <source>
        <dbReference type="ARBA" id="ARBA00022729"/>
    </source>
</evidence>